<accession>A0A1Y2J2X1</accession>
<evidence type="ECO:0000256" key="5">
    <source>
        <dbReference type="ARBA" id="ARBA00022723"/>
    </source>
</evidence>
<dbReference type="STRING" id="1353009.A0A1Y2J2X1"/>
<organism evidence="12 13">
    <name type="scientific">Trametes coccinea (strain BRFM310)</name>
    <name type="common">Pycnoporus coccineus</name>
    <dbReference type="NCBI Taxonomy" id="1353009"/>
    <lineage>
        <taxon>Eukaryota</taxon>
        <taxon>Fungi</taxon>
        <taxon>Dikarya</taxon>
        <taxon>Basidiomycota</taxon>
        <taxon>Agaricomycotina</taxon>
        <taxon>Agaricomycetes</taxon>
        <taxon>Polyporales</taxon>
        <taxon>Polyporaceae</taxon>
        <taxon>Trametes</taxon>
    </lineage>
</organism>
<evidence type="ECO:0000256" key="6">
    <source>
        <dbReference type="ARBA" id="ARBA00023002"/>
    </source>
</evidence>
<feature type="transmembrane region" description="Helical" evidence="11">
    <location>
        <begin position="12"/>
        <end position="29"/>
    </location>
</feature>
<evidence type="ECO:0000256" key="11">
    <source>
        <dbReference type="SAM" id="Phobius"/>
    </source>
</evidence>
<dbReference type="PROSITE" id="PS00086">
    <property type="entry name" value="CYTOCHROME_P450"/>
    <property type="match status" value="1"/>
</dbReference>
<evidence type="ECO:0000256" key="2">
    <source>
        <dbReference type="ARBA" id="ARBA00005179"/>
    </source>
</evidence>
<keyword evidence="4 9" id="KW-0349">Heme</keyword>
<comment type="pathway">
    <text evidence="2">Secondary metabolite biosynthesis.</text>
</comment>
<feature type="binding site" description="axial binding residue" evidence="9">
    <location>
        <position position="458"/>
    </location>
    <ligand>
        <name>heme</name>
        <dbReference type="ChEBI" id="CHEBI:30413"/>
    </ligand>
    <ligandPart>
        <name>Fe</name>
        <dbReference type="ChEBI" id="CHEBI:18248"/>
    </ligandPart>
</feature>
<evidence type="ECO:0000256" key="10">
    <source>
        <dbReference type="RuleBase" id="RU000461"/>
    </source>
</evidence>
<keyword evidence="5 9" id="KW-0479">Metal-binding</keyword>
<reference evidence="12 13" key="1">
    <citation type="journal article" date="2015" name="Biotechnol. Biofuels">
        <title>Enhanced degradation of softwood versus hardwood by the white-rot fungus Pycnoporus coccineus.</title>
        <authorList>
            <person name="Couturier M."/>
            <person name="Navarro D."/>
            <person name="Chevret D."/>
            <person name="Henrissat B."/>
            <person name="Piumi F."/>
            <person name="Ruiz-Duenas F.J."/>
            <person name="Martinez A.T."/>
            <person name="Grigoriev I.V."/>
            <person name="Riley R."/>
            <person name="Lipzen A."/>
            <person name="Berrin J.G."/>
            <person name="Master E.R."/>
            <person name="Rosso M.N."/>
        </authorList>
    </citation>
    <scope>NUCLEOTIDE SEQUENCE [LARGE SCALE GENOMIC DNA]</scope>
    <source>
        <strain evidence="12 13">BRFM310</strain>
    </source>
</reference>
<evidence type="ECO:0000256" key="3">
    <source>
        <dbReference type="ARBA" id="ARBA00010617"/>
    </source>
</evidence>
<dbReference type="AlphaFoldDB" id="A0A1Y2J2X1"/>
<dbReference type="EMBL" id="KZ084087">
    <property type="protein sequence ID" value="OSD07755.1"/>
    <property type="molecule type" value="Genomic_DNA"/>
</dbReference>
<keyword evidence="8 10" id="KW-0503">Monooxygenase</keyword>
<dbReference type="Gene3D" id="1.10.630.10">
    <property type="entry name" value="Cytochrome P450"/>
    <property type="match status" value="1"/>
</dbReference>
<dbReference type="PRINTS" id="PR00463">
    <property type="entry name" value="EP450I"/>
</dbReference>
<dbReference type="GO" id="GO:0016705">
    <property type="term" value="F:oxidoreductase activity, acting on paired donors, with incorporation or reduction of molecular oxygen"/>
    <property type="evidence" value="ECO:0007669"/>
    <property type="project" value="InterPro"/>
</dbReference>
<evidence type="ECO:0000313" key="12">
    <source>
        <dbReference type="EMBL" id="OSD07755.1"/>
    </source>
</evidence>
<keyword evidence="11" id="KW-0812">Transmembrane</keyword>
<evidence type="ECO:0000313" key="13">
    <source>
        <dbReference type="Proteomes" id="UP000193067"/>
    </source>
</evidence>
<dbReference type="InterPro" id="IPR001128">
    <property type="entry name" value="Cyt_P450"/>
</dbReference>
<keyword evidence="11" id="KW-0472">Membrane</keyword>
<keyword evidence="13" id="KW-1185">Reference proteome</keyword>
<comment type="similarity">
    <text evidence="3 10">Belongs to the cytochrome P450 family.</text>
</comment>
<dbReference type="Pfam" id="PF00067">
    <property type="entry name" value="p450"/>
    <property type="match status" value="1"/>
</dbReference>
<dbReference type="PANTHER" id="PTHR24305">
    <property type="entry name" value="CYTOCHROME P450"/>
    <property type="match status" value="1"/>
</dbReference>
<sequence length="517" mass="58298">MTLAEVIESYPYLVAAGAAIVAWLTLGLLRRRTTMEMLPVPDGAEWLFGHEKTVFMNTPGVAYRKWISQLGLAFRIKAAFGARDILVLSDPTAIAYVLQKRIYDYHHSHVVRPRIARLLGKGLGWVEGEAEHKRMRHLVGPALTSENVKRMSGEIRAGALQVIDELTGHVQGAKDSAFVNILDWTGKATLNITGRVAFLHDFKAGNSEHAEQILTGRRQGTLMLLRRFPLLNDLPIPAIQSQGAAKMAIHSGIANELVRRDRDVLDAEAAAQQHKDLLTRLLAAHAKGDISKEELYEQISTFIIAGHETTTQSLGFTIFELARHPDVQEKLREELKQFPREPTYDDYQTQLPYLDAVVKETLRMYPALPYIERIAMKEDVLPLREPVHLSNGQVVSHLPIPAGQVVVIPAIAIQRQDSIWKDPDVFRPERWLNDMPPSEQLVSGWAHTLAFSDGPRNCIGLRLALFQYKVILQYLMERFRFHDTELDIFLKISSSLQAWVVDRPELGPALPVRVELL</sequence>
<evidence type="ECO:0000256" key="8">
    <source>
        <dbReference type="ARBA" id="ARBA00023033"/>
    </source>
</evidence>
<dbReference type="PANTHER" id="PTHR24305:SF166">
    <property type="entry name" value="CYTOCHROME P450 12A4, MITOCHONDRIAL-RELATED"/>
    <property type="match status" value="1"/>
</dbReference>
<dbReference type="InterPro" id="IPR017972">
    <property type="entry name" value="Cyt_P450_CS"/>
</dbReference>
<dbReference type="OrthoDB" id="1470350at2759"/>
<evidence type="ECO:0000256" key="4">
    <source>
        <dbReference type="ARBA" id="ARBA00022617"/>
    </source>
</evidence>
<dbReference type="Proteomes" id="UP000193067">
    <property type="component" value="Unassembled WGS sequence"/>
</dbReference>
<dbReference type="GO" id="GO:0020037">
    <property type="term" value="F:heme binding"/>
    <property type="evidence" value="ECO:0007669"/>
    <property type="project" value="InterPro"/>
</dbReference>
<dbReference type="InterPro" id="IPR050121">
    <property type="entry name" value="Cytochrome_P450_monoxygenase"/>
</dbReference>
<comment type="cofactor">
    <cofactor evidence="1 9">
        <name>heme</name>
        <dbReference type="ChEBI" id="CHEBI:30413"/>
    </cofactor>
</comment>
<evidence type="ECO:0000256" key="1">
    <source>
        <dbReference type="ARBA" id="ARBA00001971"/>
    </source>
</evidence>
<keyword evidence="6 10" id="KW-0560">Oxidoreductase</keyword>
<dbReference type="SUPFAM" id="SSF48264">
    <property type="entry name" value="Cytochrome P450"/>
    <property type="match status" value="1"/>
</dbReference>
<protein>
    <submittedName>
        <fullName evidence="12">Cytochrome P450</fullName>
    </submittedName>
</protein>
<gene>
    <name evidence="12" type="ORF">PYCCODRAFT_1463074</name>
</gene>
<dbReference type="GO" id="GO:0004497">
    <property type="term" value="F:monooxygenase activity"/>
    <property type="evidence" value="ECO:0007669"/>
    <property type="project" value="UniProtKB-KW"/>
</dbReference>
<keyword evidence="11" id="KW-1133">Transmembrane helix</keyword>
<proteinExistence type="inferred from homology"/>
<evidence type="ECO:0000256" key="9">
    <source>
        <dbReference type="PIRSR" id="PIRSR602401-1"/>
    </source>
</evidence>
<dbReference type="InterPro" id="IPR002401">
    <property type="entry name" value="Cyt_P450_E_grp-I"/>
</dbReference>
<dbReference type="PRINTS" id="PR00385">
    <property type="entry name" value="P450"/>
</dbReference>
<keyword evidence="7 9" id="KW-0408">Iron</keyword>
<dbReference type="GO" id="GO:0005506">
    <property type="term" value="F:iron ion binding"/>
    <property type="evidence" value="ECO:0007669"/>
    <property type="project" value="InterPro"/>
</dbReference>
<name>A0A1Y2J2X1_TRAC3</name>
<dbReference type="InterPro" id="IPR036396">
    <property type="entry name" value="Cyt_P450_sf"/>
</dbReference>
<evidence type="ECO:0000256" key="7">
    <source>
        <dbReference type="ARBA" id="ARBA00023004"/>
    </source>
</evidence>